<dbReference type="Pfam" id="PF13649">
    <property type="entry name" value="Methyltransf_25"/>
    <property type="match status" value="1"/>
</dbReference>
<dbReference type="Gene3D" id="3.40.50.150">
    <property type="entry name" value="Vaccinia Virus protein VP39"/>
    <property type="match status" value="1"/>
</dbReference>
<accession>A0ABY4GV38</accession>
<protein>
    <submittedName>
        <fullName evidence="2">Class I SAM-dependent methyltransferase</fullName>
    </submittedName>
</protein>
<evidence type="ECO:0000259" key="1">
    <source>
        <dbReference type="Pfam" id="PF13649"/>
    </source>
</evidence>
<name>A0ABY4GV38_9BACI</name>
<dbReference type="Proteomes" id="UP000831880">
    <property type="component" value="Chromosome"/>
</dbReference>
<organism evidence="2 3">
    <name type="scientific">Halobacillus shinanisalinarum</name>
    <dbReference type="NCBI Taxonomy" id="2932258"/>
    <lineage>
        <taxon>Bacteria</taxon>
        <taxon>Bacillati</taxon>
        <taxon>Bacillota</taxon>
        <taxon>Bacilli</taxon>
        <taxon>Bacillales</taxon>
        <taxon>Bacillaceae</taxon>
        <taxon>Halobacillus</taxon>
    </lineage>
</organism>
<dbReference type="CDD" id="cd02440">
    <property type="entry name" value="AdoMet_MTases"/>
    <property type="match status" value="1"/>
</dbReference>
<dbReference type="GO" id="GO:0008168">
    <property type="term" value="F:methyltransferase activity"/>
    <property type="evidence" value="ECO:0007669"/>
    <property type="project" value="UniProtKB-KW"/>
</dbReference>
<keyword evidence="2" id="KW-0808">Transferase</keyword>
<dbReference type="InterPro" id="IPR029063">
    <property type="entry name" value="SAM-dependent_MTases_sf"/>
</dbReference>
<dbReference type="InterPro" id="IPR041698">
    <property type="entry name" value="Methyltransf_25"/>
</dbReference>
<dbReference type="GO" id="GO:0032259">
    <property type="term" value="P:methylation"/>
    <property type="evidence" value="ECO:0007669"/>
    <property type="project" value="UniProtKB-KW"/>
</dbReference>
<sequence>MLDQQFSKPRGWIGKGVGLFMAKENEELNRWTQSFLSIDEQESVLEIGFGPGTALAGIAKKHPTVNLYGIDASEAMLTMALKRLNKVRGLQQICLIHGEASMIQNVQKRFDKVYSINNITYWNNPVYTLRHIRSQMNTSGKIALTLCPHEDGATDSTTEVLGGQLKSILHGAGFSQIEIFIKPTKPNNTVCAVAIN</sequence>
<feature type="domain" description="Methyltransferase" evidence="1">
    <location>
        <begin position="44"/>
        <end position="136"/>
    </location>
</feature>
<evidence type="ECO:0000313" key="2">
    <source>
        <dbReference type="EMBL" id="UOQ91770.1"/>
    </source>
</evidence>
<dbReference type="RefSeq" id="WP_244751381.1">
    <property type="nucleotide sequence ID" value="NZ_CP095074.1"/>
</dbReference>
<evidence type="ECO:0000313" key="3">
    <source>
        <dbReference type="Proteomes" id="UP000831880"/>
    </source>
</evidence>
<reference evidence="2 3" key="1">
    <citation type="submission" date="2022-04" db="EMBL/GenBank/DDBJ databases">
        <title>Halobacillus sp. isolated from saltern.</title>
        <authorList>
            <person name="Won M."/>
            <person name="Lee C.-M."/>
            <person name="Woen H.-Y."/>
            <person name="Kwon S.-W."/>
        </authorList>
    </citation>
    <scope>NUCLEOTIDE SEQUENCE [LARGE SCALE GENOMIC DNA]</scope>
    <source>
        <strain evidence="2 3">SSTM10-2</strain>
    </source>
</reference>
<proteinExistence type="predicted"/>
<keyword evidence="3" id="KW-1185">Reference proteome</keyword>
<gene>
    <name evidence="2" type="ORF">MUO14_14625</name>
</gene>
<dbReference type="SUPFAM" id="SSF53335">
    <property type="entry name" value="S-adenosyl-L-methionine-dependent methyltransferases"/>
    <property type="match status" value="1"/>
</dbReference>
<dbReference type="EMBL" id="CP095074">
    <property type="protein sequence ID" value="UOQ91770.1"/>
    <property type="molecule type" value="Genomic_DNA"/>
</dbReference>
<keyword evidence="2" id="KW-0489">Methyltransferase</keyword>